<evidence type="ECO:0000313" key="5">
    <source>
        <dbReference type="EMBL" id="CDJ65834.1"/>
    </source>
</evidence>
<evidence type="ECO:0000256" key="1">
    <source>
        <dbReference type="ARBA" id="ARBA00022574"/>
    </source>
</evidence>
<gene>
    <name evidence="5" type="ORF">ENH_00011080</name>
</gene>
<keyword evidence="6" id="KW-1185">Reference proteome</keyword>
<evidence type="ECO:0000313" key="6">
    <source>
        <dbReference type="Proteomes" id="UP000030754"/>
    </source>
</evidence>
<feature type="compositionally biased region" description="Low complexity" evidence="4">
    <location>
        <begin position="1109"/>
        <end position="1118"/>
    </location>
</feature>
<feature type="compositionally biased region" description="Basic and acidic residues" evidence="4">
    <location>
        <begin position="1062"/>
        <end position="1074"/>
    </location>
</feature>
<proteinExistence type="predicted"/>
<feature type="compositionally biased region" description="Low complexity" evidence="4">
    <location>
        <begin position="577"/>
        <end position="639"/>
    </location>
</feature>
<dbReference type="InterPro" id="IPR015943">
    <property type="entry name" value="WD40/YVTN_repeat-like_dom_sf"/>
</dbReference>
<feature type="compositionally biased region" description="Basic and acidic residues" evidence="4">
    <location>
        <begin position="1091"/>
        <end position="1106"/>
    </location>
</feature>
<feature type="region of interest" description="Disordered" evidence="4">
    <location>
        <begin position="421"/>
        <end position="505"/>
    </location>
</feature>
<evidence type="ECO:0000256" key="2">
    <source>
        <dbReference type="ARBA" id="ARBA00022737"/>
    </source>
</evidence>
<feature type="compositionally biased region" description="Low complexity" evidence="4">
    <location>
        <begin position="766"/>
        <end position="788"/>
    </location>
</feature>
<keyword evidence="2" id="KW-0677">Repeat</keyword>
<dbReference type="GeneID" id="25471293"/>
<feature type="compositionally biased region" description="Basic residues" evidence="4">
    <location>
        <begin position="647"/>
        <end position="663"/>
    </location>
</feature>
<feature type="compositionally biased region" description="Basic and acidic residues" evidence="4">
    <location>
        <begin position="1119"/>
        <end position="1129"/>
    </location>
</feature>
<dbReference type="InterPro" id="IPR045151">
    <property type="entry name" value="DCAF8"/>
</dbReference>
<organism evidence="5 6">
    <name type="scientific">Eimeria necatrix</name>
    <dbReference type="NCBI Taxonomy" id="51315"/>
    <lineage>
        <taxon>Eukaryota</taxon>
        <taxon>Sar</taxon>
        <taxon>Alveolata</taxon>
        <taxon>Apicomplexa</taxon>
        <taxon>Conoidasida</taxon>
        <taxon>Coccidia</taxon>
        <taxon>Eucoccidiorida</taxon>
        <taxon>Eimeriorina</taxon>
        <taxon>Eimeriidae</taxon>
        <taxon>Eimeria</taxon>
    </lineage>
</organism>
<feature type="region of interest" description="Disordered" evidence="4">
    <location>
        <begin position="967"/>
        <end position="1133"/>
    </location>
</feature>
<feature type="compositionally biased region" description="Basic residues" evidence="4">
    <location>
        <begin position="1050"/>
        <end position="1061"/>
    </location>
</feature>
<dbReference type="Proteomes" id="UP000030754">
    <property type="component" value="Unassembled WGS sequence"/>
</dbReference>
<dbReference type="Pfam" id="PF00400">
    <property type="entry name" value="WD40"/>
    <property type="match status" value="1"/>
</dbReference>
<evidence type="ECO:0000256" key="4">
    <source>
        <dbReference type="SAM" id="MobiDB-lite"/>
    </source>
</evidence>
<dbReference type="Gene3D" id="2.130.10.10">
    <property type="entry name" value="YVTN repeat-like/Quinoprotein amine dehydrogenase"/>
    <property type="match status" value="2"/>
</dbReference>
<feature type="compositionally biased region" description="Low complexity" evidence="4">
    <location>
        <begin position="920"/>
        <end position="936"/>
    </location>
</feature>
<accession>U6MTN8</accession>
<dbReference type="GO" id="GO:0080008">
    <property type="term" value="C:Cul4-RING E3 ubiquitin ligase complex"/>
    <property type="evidence" value="ECO:0007669"/>
    <property type="project" value="TreeGrafter"/>
</dbReference>
<dbReference type="GO" id="GO:0005737">
    <property type="term" value="C:cytoplasm"/>
    <property type="evidence" value="ECO:0007669"/>
    <property type="project" value="TreeGrafter"/>
</dbReference>
<evidence type="ECO:0000256" key="3">
    <source>
        <dbReference type="PROSITE-ProRule" id="PRU00221"/>
    </source>
</evidence>
<protein>
    <submittedName>
        <fullName evidence="5">Uncharacterized protein</fullName>
    </submittedName>
</protein>
<feature type="compositionally biased region" description="Low complexity" evidence="4">
    <location>
        <begin position="421"/>
        <end position="457"/>
    </location>
</feature>
<feature type="compositionally biased region" description="Low complexity" evidence="4">
    <location>
        <begin position="876"/>
        <end position="893"/>
    </location>
</feature>
<dbReference type="EMBL" id="HG723310">
    <property type="protein sequence ID" value="CDJ65834.1"/>
    <property type="molecule type" value="Genomic_DNA"/>
</dbReference>
<dbReference type="PANTHER" id="PTHR15574">
    <property type="entry name" value="WD REPEAT DOMAIN-CONTAINING FAMILY"/>
    <property type="match status" value="1"/>
</dbReference>
<dbReference type="PROSITE" id="PS50082">
    <property type="entry name" value="WD_REPEATS_2"/>
    <property type="match status" value="1"/>
</dbReference>
<dbReference type="PROSITE" id="PS50294">
    <property type="entry name" value="WD_REPEATS_REGION"/>
    <property type="match status" value="1"/>
</dbReference>
<dbReference type="InterPro" id="IPR036322">
    <property type="entry name" value="WD40_repeat_dom_sf"/>
</dbReference>
<feature type="compositionally biased region" description="Low complexity" evidence="4">
    <location>
        <begin position="678"/>
        <end position="710"/>
    </location>
</feature>
<feature type="compositionally biased region" description="Low complexity" evidence="4">
    <location>
        <begin position="733"/>
        <end position="756"/>
    </location>
</feature>
<reference evidence="5" key="1">
    <citation type="submission" date="2013-10" db="EMBL/GenBank/DDBJ databases">
        <title>Genomic analysis of the causative agents of coccidiosis in chickens.</title>
        <authorList>
            <person name="Reid A.J."/>
            <person name="Blake D."/>
            <person name="Billington K."/>
            <person name="Browne H."/>
            <person name="Dunn M."/>
            <person name="Hung S."/>
            <person name="Kawahara F."/>
            <person name="Miranda-Saavedra D."/>
            <person name="Mourier T."/>
            <person name="Nagra H."/>
            <person name="Otto T.D."/>
            <person name="Rawlings N."/>
            <person name="Sanchez A."/>
            <person name="Sanders M."/>
            <person name="Subramaniam C."/>
            <person name="Tay Y."/>
            <person name="Dear P."/>
            <person name="Doerig C."/>
            <person name="Gruber A."/>
            <person name="Parkinson J."/>
            <person name="Shirley M."/>
            <person name="Wan K.L."/>
            <person name="Berriman M."/>
            <person name="Tomley F."/>
            <person name="Pain A."/>
        </authorList>
    </citation>
    <scope>NUCLEOTIDE SEQUENCE [LARGE SCALE GENOMIC DNA]</scope>
    <source>
        <strain evidence="5">Houghton</strain>
    </source>
</reference>
<dbReference type="SMART" id="SM00320">
    <property type="entry name" value="WD40"/>
    <property type="match status" value="4"/>
</dbReference>
<dbReference type="GO" id="GO:0045717">
    <property type="term" value="P:negative regulation of fatty acid biosynthetic process"/>
    <property type="evidence" value="ECO:0007669"/>
    <property type="project" value="TreeGrafter"/>
</dbReference>
<feature type="compositionally biased region" description="Low complexity" evidence="4">
    <location>
        <begin position="475"/>
        <end position="492"/>
    </location>
</feature>
<sequence length="1386" mass="148985">MDKDGCRSQQGPSEPVGSGRVSQASLCDSKKAFACVVSGVDSEHDETSSDSSWALRATISQLRSRGRGPWGGCKLLLDRGSQRLLGSSNMSSIPTRSRLLSGNRYWRMRSQYMNLSGPGFFKTSYRYRGHEGCVNAIKFHPTQPWLFSGGDDLRLLIWEPRVWPRTPKAVLPTEHSDNIFCIDFDTLGSRALTAANDGLVTRISLSSAAATAEASESRDFYSIYGRLHAPSVEEMRSLSLPLTHPEASTRLSVTETGDASATATDAGVAPATTATAAAAAAAAAAIVRNNLDILVAADEELILFPRSRTRACFEAKFIDTAGQIAAAALESGFVALADFRERPLVTHPVMRNTGDFTSVDPHIPRPYHLAYAGSCGAGILDLRTARPFLRLRVPAVIGDAEGEDTKLSTWRRSRIINSSRSRSRSSCSRSRCSSSSSSNSSSGSSSSSSGSSSSSSGSSGGSSGTFSASRHAVASSSGSDTRSRSSSRGHGSSSRRSRWSSSGSRLYEEVHEMMRIQNRWCGWRWHRGRRGREGLRTSSVGDTAGGGAAAVVQCPSPVVRSARRRLNSRGDRDSRQNTRSSSSRQSSRSRSSSSRQNSRSGSTQGSSSNGQGSRNSSRQSSCSSRQSSRTSSGDSSTQRPADTQRVRLGRGGRRSLRLLRGGRNRNLNTKPFSDTSEATATAAASSVRSRSVSFSNRKGSSSRSRSNSRSPDGDSAETKEEMSSTSGKRRCIRSSSKCSNSGSGNNSSSSIRARSSPQREHKFRSQHAVASVAAGASPVSSETQQEQSQTRRETSIRGTPQRHSLNVDDSQEEQQQNQLPQQEATSSSRSRRLRRRAVARDTAVALRLVGASLRPGSGISPAYALAALAAAGESAASMLSGGSPPGSSRHSSAVESSLGASQEEGAQASEVLPTAGVYTRASSSRGSRGCGRTPSGAAGGRPRTSYGQALMDAFNLEFDEAGQLRRRGGPLQAWGGPTFVSGQREGDRRTDEASSPSDAPAVSAGETAAARTNTAANEVVAPREEGSGLSNSAEGISRHNSPCPDEGRCPRRRSRGRLSRGRSHDEQSQGDRSQDGQSAAGRSSGSRSRARSTDRESRDRSSDGRSRQRSLGRQSRGQSSERPRIRPADRAMSGASAEIRAALREAEAVAAQLPAIRFPTYRTVSRESLGGRKVYEGKRLSDVPFVEMIDKIVFSWDGKLLLAIRRRKEPLLYSTDWELPLFELQSEGYTNVTTMKGGCFLTDMKHVACGSEDLQVHIWCLPTPLPVKPTATKPLRRLTCLRGHLCVVNCCASPAPQSPLGLWGPPMLATSGVEKMVRVWTCEYSRDEDDCDRYPFDGRFITQETTEDFVTIARFNRATPASERPVFSVQPIFGVLSNYAEEDASN</sequence>
<dbReference type="RefSeq" id="XP_013434301.1">
    <property type="nucleotide sequence ID" value="XM_013578847.1"/>
</dbReference>
<dbReference type="VEuPathDB" id="ToxoDB:ENH_00011080"/>
<keyword evidence="1 3" id="KW-0853">WD repeat</keyword>
<feature type="compositionally biased region" description="Low complexity" evidence="4">
    <location>
        <begin position="993"/>
        <end position="1020"/>
    </location>
</feature>
<name>U6MTN8_9EIME</name>
<reference evidence="5" key="2">
    <citation type="submission" date="2013-10" db="EMBL/GenBank/DDBJ databases">
        <authorList>
            <person name="Aslett M."/>
        </authorList>
    </citation>
    <scope>NUCLEOTIDE SEQUENCE [LARGE SCALE GENOMIC DNA]</scope>
    <source>
        <strain evidence="5">Houghton</strain>
    </source>
</reference>
<dbReference type="OrthoDB" id="347387at2759"/>
<feature type="compositionally biased region" description="Polar residues" evidence="4">
    <location>
        <begin position="796"/>
        <end position="808"/>
    </location>
</feature>
<feature type="region of interest" description="Disordered" evidence="4">
    <location>
        <begin position="876"/>
        <end position="944"/>
    </location>
</feature>
<dbReference type="SUPFAM" id="SSF50978">
    <property type="entry name" value="WD40 repeat-like"/>
    <property type="match status" value="2"/>
</dbReference>
<feature type="compositionally biased region" description="Polar residues" evidence="4">
    <location>
        <begin position="1028"/>
        <end position="1040"/>
    </location>
</feature>
<dbReference type="InterPro" id="IPR001680">
    <property type="entry name" value="WD40_rpt"/>
</dbReference>
<feature type="compositionally biased region" description="Low complexity" evidence="4">
    <location>
        <begin position="813"/>
        <end position="828"/>
    </location>
</feature>
<feature type="region of interest" description="Disordered" evidence="4">
    <location>
        <begin position="533"/>
        <end position="837"/>
    </location>
</feature>
<feature type="region of interest" description="Disordered" evidence="4">
    <location>
        <begin position="1"/>
        <end position="22"/>
    </location>
</feature>
<feature type="repeat" description="WD" evidence="3">
    <location>
        <begin position="127"/>
        <end position="159"/>
    </location>
</feature>
<feature type="compositionally biased region" description="Low complexity" evidence="4">
    <location>
        <begin position="1075"/>
        <end position="1087"/>
    </location>
</feature>
<dbReference type="PANTHER" id="PTHR15574:SF40">
    <property type="entry name" value="WD AND TETRATRICOPEPTIDE REPEATS PROTEIN 1"/>
    <property type="match status" value="1"/>
</dbReference>